<evidence type="ECO:0000256" key="1">
    <source>
        <dbReference type="ARBA" id="ARBA00022574"/>
    </source>
</evidence>
<keyword evidence="4" id="KW-0378">Hydrolase</keyword>
<dbReference type="Proteomes" id="UP000799421">
    <property type="component" value="Unassembled WGS sequence"/>
</dbReference>
<dbReference type="PROSITE" id="PS50294">
    <property type="entry name" value="WD_REPEATS_REGION"/>
    <property type="match status" value="2"/>
</dbReference>
<dbReference type="OrthoDB" id="674604at2759"/>
<protein>
    <submittedName>
        <fullName evidence="4">Tricorn protease domain 2-containing protein</fullName>
    </submittedName>
</protein>
<reference evidence="4" key="1">
    <citation type="journal article" date="2020" name="Stud. Mycol.">
        <title>101 Dothideomycetes genomes: a test case for predicting lifestyles and emergence of pathogens.</title>
        <authorList>
            <person name="Haridas S."/>
            <person name="Albert R."/>
            <person name="Binder M."/>
            <person name="Bloem J."/>
            <person name="Labutti K."/>
            <person name="Salamov A."/>
            <person name="Andreopoulos B."/>
            <person name="Baker S."/>
            <person name="Barry K."/>
            <person name="Bills G."/>
            <person name="Bluhm B."/>
            <person name="Cannon C."/>
            <person name="Castanera R."/>
            <person name="Culley D."/>
            <person name="Daum C."/>
            <person name="Ezra D."/>
            <person name="Gonzalez J."/>
            <person name="Henrissat B."/>
            <person name="Kuo A."/>
            <person name="Liang C."/>
            <person name="Lipzen A."/>
            <person name="Lutzoni F."/>
            <person name="Magnuson J."/>
            <person name="Mondo S."/>
            <person name="Nolan M."/>
            <person name="Ohm R."/>
            <person name="Pangilinan J."/>
            <person name="Park H.-J."/>
            <person name="Ramirez L."/>
            <person name="Alfaro M."/>
            <person name="Sun H."/>
            <person name="Tritt A."/>
            <person name="Yoshinaga Y."/>
            <person name="Zwiers L.-H."/>
            <person name="Turgeon B."/>
            <person name="Goodwin S."/>
            <person name="Spatafora J."/>
            <person name="Crous P."/>
            <person name="Grigoriev I."/>
        </authorList>
    </citation>
    <scope>NUCLEOTIDE SEQUENCE</scope>
    <source>
        <strain evidence="4">CBS 480.64</strain>
    </source>
</reference>
<dbReference type="PANTHER" id="PTHR19848">
    <property type="entry name" value="WD40 REPEAT PROTEIN"/>
    <property type="match status" value="1"/>
</dbReference>
<dbReference type="GO" id="GO:0008233">
    <property type="term" value="F:peptidase activity"/>
    <property type="evidence" value="ECO:0007669"/>
    <property type="project" value="UniProtKB-KW"/>
</dbReference>
<organism evidence="4 5">
    <name type="scientific">Piedraia hortae CBS 480.64</name>
    <dbReference type="NCBI Taxonomy" id="1314780"/>
    <lineage>
        <taxon>Eukaryota</taxon>
        <taxon>Fungi</taxon>
        <taxon>Dikarya</taxon>
        <taxon>Ascomycota</taxon>
        <taxon>Pezizomycotina</taxon>
        <taxon>Dothideomycetes</taxon>
        <taxon>Dothideomycetidae</taxon>
        <taxon>Capnodiales</taxon>
        <taxon>Piedraiaceae</taxon>
        <taxon>Piedraia</taxon>
    </lineage>
</organism>
<dbReference type="SMART" id="SM00320">
    <property type="entry name" value="WD40"/>
    <property type="match status" value="4"/>
</dbReference>
<evidence type="ECO:0000313" key="4">
    <source>
        <dbReference type="EMBL" id="KAF2857387.1"/>
    </source>
</evidence>
<keyword evidence="5" id="KW-1185">Reference proteome</keyword>
<dbReference type="PROSITE" id="PS50082">
    <property type="entry name" value="WD_REPEATS_2"/>
    <property type="match status" value="2"/>
</dbReference>
<dbReference type="SUPFAM" id="SSF50978">
    <property type="entry name" value="WD40 repeat-like"/>
    <property type="match status" value="1"/>
</dbReference>
<evidence type="ECO:0000256" key="3">
    <source>
        <dbReference type="PROSITE-ProRule" id="PRU00221"/>
    </source>
</evidence>
<dbReference type="InterPro" id="IPR036322">
    <property type="entry name" value="WD40_repeat_dom_sf"/>
</dbReference>
<dbReference type="Pfam" id="PF00400">
    <property type="entry name" value="WD40"/>
    <property type="match status" value="2"/>
</dbReference>
<feature type="non-terminal residue" evidence="4">
    <location>
        <position position="1"/>
    </location>
</feature>
<evidence type="ECO:0000313" key="5">
    <source>
        <dbReference type="Proteomes" id="UP000799421"/>
    </source>
</evidence>
<dbReference type="InterPro" id="IPR015943">
    <property type="entry name" value="WD40/YVTN_repeat-like_dom_sf"/>
</dbReference>
<gene>
    <name evidence="4" type="ORF">K470DRAFT_202225</name>
</gene>
<dbReference type="AlphaFoldDB" id="A0A6A7BR75"/>
<dbReference type="PANTHER" id="PTHR19848:SF8">
    <property type="entry name" value="F-BOX AND WD REPEAT DOMAIN CONTAINING 7"/>
    <property type="match status" value="1"/>
</dbReference>
<proteinExistence type="predicted"/>
<keyword evidence="1 3" id="KW-0853">WD repeat</keyword>
<dbReference type="InterPro" id="IPR019775">
    <property type="entry name" value="WD40_repeat_CS"/>
</dbReference>
<feature type="repeat" description="WD" evidence="3">
    <location>
        <begin position="2"/>
        <end position="43"/>
    </location>
</feature>
<feature type="non-terminal residue" evidence="4">
    <location>
        <position position="178"/>
    </location>
</feature>
<name>A0A6A7BR75_9PEZI</name>
<dbReference type="EMBL" id="MU006046">
    <property type="protein sequence ID" value="KAF2857387.1"/>
    <property type="molecule type" value="Genomic_DNA"/>
</dbReference>
<keyword evidence="4" id="KW-0645">Protease</keyword>
<dbReference type="InterPro" id="IPR001680">
    <property type="entry name" value="WD40_rpt"/>
</dbReference>
<evidence type="ECO:0000256" key="2">
    <source>
        <dbReference type="ARBA" id="ARBA00022737"/>
    </source>
</evidence>
<keyword evidence="2" id="KW-0677">Repeat</keyword>
<dbReference type="GO" id="GO:0006508">
    <property type="term" value="P:proteolysis"/>
    <property type="evidence" value="ECO:0007669"/>
    <property type="project" value="UniProtKB-KW"/>
</dbReference>
<sequence length="178" mass="19914">TLRGHTGRILSITPSIDGRRLVTVAEDNTVRLWDVESGTEEKQLKDRPRYITALALSADNKTLLCGLRDDQIRAIDLERGLLREEFPGHTERIWDIAISPDGQNFASASGDDTIRIWGPKSQNPQVLSSEKEMYGACFSADGRMLYTHDSKDCISEWDIEKACIVRTLDRGCYGGSIL</sequence>
<accession>A0A6A7BR75</accession>
<dbReference type="Gene3D" id="2.130.10.10">
    <property type="entry name" value="YVTN repeat-like/Quinoprotein amine dehydrogenase"/>
    <property type="match status" value="1"/>
</dbReference>
<dbReference type="PROSITE" id="PS00678">
    <property type="entry name" value="WD_REPEATS_1"/>
    <property type="match status" value="1"/>
</dbReference>
<feature type="repeat" description="WD" evidence="3">
    <location>
        <begin position="86"/>
        <end position="117"/>
    </location>
</feature>